<feature type="compositionally biased region" description="Low complexity" evidence="1">
    <location>
        <begin position="125"/>
        <end position="139"/>
    </location>
</feature>
<evidence type="ECO:0000313" key="3">
    <source>
        <dbReference type="Proteomes" id="UP000586827"/>
    </source>
</evidence>
<dbReference type="AlphaFoldDB" id="A0A849BQM5"/>
<organism evidence="2 3">
    <name type="scientific">Nocardia uniformis</name>
    <dbReference type="NCBI Taxonomy" id="53432"/>
    <lineage>
        <taxon>Bacteria</taxon>
        <taxon>Bacillati</taxon>
        <taxon>Actinomycetota</taxon>
        <taxon>Actinomycetes</taxon>
        <taxon>Mycobacteriales</taxon>
        <taxon>Nocardiaceae</taxon>
        <taxon>Nocardia</taxon>
    </lineage>
</organism>
<sequence>MWSAEPGISLTGSEGTLIRATRESVFIADEFGVSEAYAGFEQALPSDVADRMRKDQSKYDFPQEVGTYRYHLAAIKDDGHQLSGLVCSQVSGVATKLNNGKYERTVFKPGSSFTVALERIGDTGPTTPATPTSPSMTPAVEPTYTPGPTEWSAPTVDLFTGWRVLFGVERDDPFQGEYVERCRAWDDIVFPDLPAEVGQRLVENEPPPTLPAYPGY</sequence>
<keyword evidence="3" id="KW-1185">Reference proteome</keyword>
<accession>A0A849BQM5</accession>
<proteinExistence type="predicted"/>
<comment type="caution">
    <text evidence="2">The sequence shown here is derived from an EMBL/GenBank/DDBJ whole genome shotgun (WGS) entry which is preliminary data.</text>
</comment>
<dbReference type="Proteomes" id="UP000586827">
    <property type="component" value="Unassembled WGS sequence"/>
</dbReference>
<name>A0A849BQM5_9NOCA</name>
<reference evidence="2 3" key="1">
    <citation type="submission" date="2020-05" db="EMBL/GenBank/DDBJ databases">
        <title>MicrobeNet Type strains.</title>
        <authorList>
            <person name="Nicholson A.C."/>
        </authorList>
    </citation>
    <scope>NUCLEOTIDE SEQUENCE [LARGE SCALE GENOMIC DNA]</scope>
    <source>
        <strain evidence="2 3">JCM 3224</strain>
    </source>
</reference>
<evidence type="ECO:0000313" key="2">
    <source>
        <dbReference type="EMBL" id="NNH69002.1"/>
    </source>
</evidence>
<feature type="region of interest" description="Disordered" evidence="1">
    <location>
        <begin position="122"/>
        <end position="141"/>
    </location>
</feature>
<dbReference type="RefSeq" id="WP_067526020.1">
    <property type="nucleotide sequence ID" value="NZ_JABELX010000001.1"/>
</dbReference>
<protein>
    <submittedName>
        <fullName evidence="2">Uncharacterized protein</fullName>
    </submittedName>
</protein>
<dbReference type="EMBL" id="JABELX010000001">
    <property type="protein sequence ID" value="NNH69002.1"/>
    <property type="molecule type" value="Genomic_DNA"/>
</dbReference>
<gene>
    <name evidence="2" type="ORF">HLB23_03785</name>
</gene>
<evidence type="ECO:0000256" key="1">
    <source>
        <dbReference type="SAM" id="MobiDB-lite"/>
    </source>
</evidence>